<proteinExistence type="predicted"/>
<dbReference type="Gene3D" id="3.30.50.10">
    <property type="entry name" value="Erythroid Transcription Factor GATA-1, subunit A"/>
    <property type="match status" value="1"/>
</dbReference>
<name>G7IT19_MEDTR</name>
<dbReference type="AlphaFoldDB" id="G7IT19"/>
<organism evidence="5 7">
    <name type="scientific">Medicago truncatula</name>
    <name type="common">Barrel medic</name>
    <name type="synonym">Medicago tribuloides</name>
    <dbReference type="NCBI Taxonomy" id="3880"/>
    <lineage>
        <taxon>Eukaryota</taxon>
        <taxon>Viridiplantae</taxon>
        <taxon>Streptophyta</taxon>
        <taxon>Embryophyta</taxon>
        <taxon>Tracheophyta</taxon>
        <taxon>Spermatophyta</taxon>
        <taxon>Magnoliopsida</taxon>
        <taxon>eudicotyledons</taxon>
        <taxon>Gunneridae</taxon>
        <taxon>Pentapetalae</taxon>
        <taxon>rosids</taxon>
        <taxon>fabids</taxon>
        <taxon>Fabales</taxon>
        <taxon>Fabaceae</taxon>
        <taxon>Papilionoideae</taxon>
        <taxon>50 kb inversion clade</taxon>
        <taxon>NPAAA clade</taxon>
        <taxon>Hologalegina</taxon>
        <taxon>IRL clade</taxon>
        <taxon>Trifolieae</taxon>
        <taxon>Medicago</taxon>
    </lineage>
</organism>
<dbReference type="EMBL" id="CM001218">
    <property type="protein sequence ID" value="AES65949.1"/>
    <property type="molecule type" value="Genomic_DNA"/>
</dbReference>
<dbReference type="GO" id="GO:0008270">
    <property type="term" value="F:zinc ion binding"/>
    <property type="evidence" value="ECO:0007669"/>
    <property type="project" value="InterPro"/>
</dbReference>
<evidence type="ECO:0000256" key="2">
    <source>
        <dbReference type="ARBA" id="ARBA00023125"/>
    </source>
</evidence>
<gene>
    <name evidence="5" type="ordered locus">MTR_2g059300</name>
</gene>
<keyword evidence="7" id="KW-1185">Reference proteome</keyword>
<reference evidence="6" key="3">
    <citation type="submission" date="2015-04" db="UniProtKB">
        <authorList>
            <consortium name="EnsemblPlants"/>
        </authorList>
    </citation>
    <scope>IDENTIFICATION</scope>
    <source>
        <strain evidence="6">cv. Jemalong A17</strain>
    </source>
</reference>
<evidence type="ECO:0000256" key="3">
    <source>
        <dbReference type="ARBA" id="ARBA00023163"/>
    </source>
</evidence>
<reference evidence="5 7" key="2">
    <citation type="journal article" date="2014" name="BMC Genomics">
        <title>An improved genome release (version Mt4.0) for the model legume Medicago truncatula.</title>
        <authorList>
            <person name="Tang H."/>
            <person name="Krishnakumar V."/>
            <person name="Bidwell S."/>
            <person name="Rosen B."/>
            <person name="Chan A."/>
            <person name="Zhou S."/>
            <person name="Gentzbittel L."/>
            <person name="Childs K.L."/>
            <person name="Yandell M."/>
            <person name="Gundlach H."/>
            <person name="Mayer K.F."/>
            <person name="Schwartz D.C."/>
            <person name="Town C.D."/>
        </authorList>
    </citation>
    <scope>GENOME REANNOTATION</scope>
    <source>
        <strain evidence="6 7">cv. Jemalong A17</strain>
    </source>
</reference>
<evidence type="ECO:0000313" key="5">
    <source>
        <dbReference type="EMBL" id="AES65949.1"/>
    </source>
</evidence>
<evidence type="ECO:0000256" key="1">
    <source>
        <dbReference type="ARBA" id="ARBA00023015"/>
    </source>
</evidence>
<dbReference type="PaxDb" id="3880-AES65949"/>
<dbReference type="GO" id="GO:0043565">
    <property type="term" value="F:sequence-specific DNA binding"/>
    <property type="evidence" value="ECO:0007669"/>
    <property type="project" value="InterPro"/>
</dbReference>
<dbReference type="EnsemblPlants" id="AES65949">
    <property type="protein sequence ID" value="AES65949"/>
    <property type="gene ID" value="MTR_2g059300"/>
</dbReference>
<dbReference type="Proteomes" id="UP000002051">
    <property type="component" value="Chromosome 2"/>
</dbReference>
<dbReference type="InterPro" id="IPR013088">
    <property type="entry name" value="Znf_NHR/GATA"/>
</dbReference>
<evidence type="ECO:0000259" key="4">
    <source>
        <dbReference type="Pfam" id="PF00320"/>
    </source>
</evidence>
<evidence type="ECO:0000313" key="7">
    <source>
        <dbReference type="Proteomes" id="UP000002051"/>
    </source>
</evidence>
<feature type="domain" description="GATA-type" evidence="4">
    <location>
        <begin position="33"/>
        <end position="53"/>
    </location>
</feature>
<dbReference type="HOGENOM" id="CLU_3017243_0_0_1"/>
<sequence>MHSKKGFLWFLSLAPGFLFLGRYNNALVLVRKCTHCEATKTPQWRIGSEGPKVLLV</sequence>
<dbReference type="GO" id="GO:0006355">
    <property type="term" value="P:regulation of DNA-templated transcription"/>
    <property type="evidence" value="ECO:0007669"/>
    <property type="project" value="InterPro"/>
</dbReference>
<keyword evidence="2" id="KW-0238">DNA-binding</keyword>
<reference evidence="5 7" key="1">
    <citation type="journal article" date="2011" name="Nature">
        <title>The Medicago genome provides insight into the evolution of rhizobial symbioses.</title>
        <authorList>
            <person name="Young N.D."/>
            <person name="Debelle F."/>
            <person name="Oldroyd G.E."/>
            <person name="Geurts R."/>
            <person name="Cannon S.B."/>
            <person name="Udvardi M.K."/>
            <person name="Benedito V.A."/>
            <person name="Mayer K.F."/>
            <person name="Gouzy J."/>
            <person name="Schoof H."/>
            <person name="Van de Peer Y."/>
            <person name="Proost S."/>
            <person name="Cook D.R."/>
            <person name="Meyers B.C."/>
            <person name="Spannagl M."/>
            <person name="Cheung F."/>
            <person name="De Mita S."/>
            <person name="Krishnakumar V."/>
            <person name="Gundlach H."/>
            <person name="Zhou S."/>
            <person name="Mudge J."/>
            <person name="Bharti A.K."/>
            <person name="Murray J.D."/>
            <person name="Naoumkina M.A."/>
            <person name="Rosen B."/>
            <person name="Silverstein K.A."/>
            <person name="Tang H."/>
            <person name="Rombauts S."/>
            <person name="Zhao P.X."/>
            <person name="Zhou P."/>
            <person name="Barbe V."/>
            <person name="Bardou P."/>
            <person name="Bechner M."/>
            <person name="Bellec A."/>
            <person name="Berger A."/>
            <person name="Berges H."/>
            <person name="Bidwell S."/>
            <person name="Bisseling T."/>
            <person name="Choisne N."/>
            <person name="Couloux A."/>
            <person name="Denny R."/>
            <person name="Deshpande S."/>
            <person name="Dai X."/>
            <person name="Doyle J.J."/>
            <person name="Dudez A.M."/>
            <person name="Farmer A.D."/>
            <person name="Fouteau S."/>
            <person name="Franken C."/>
            <person name="Gibelin C."/>
            <person name="Gish J."/>
            <person name="Goldstein S."/>
            <person name="Gonzalez A.J."/>
            <person name="Green P.J."/>
            <person name="Hallab A."/>
            <person name="Hartog M."/>
            <person name="Hua A."/>
            <person name="Humphray S.J."/>
            <person name="Jeong D.H."/>
            <person name="Jing Y."/>
            <person name="Jocker A."/>
            <person name="Kenton S.M."/>
            <person name="Kim D.J."/>
            <person name="Klee K."/>
            <person name="Lai H."/>
            <person name="Lang C."/>
            <person name="Lin S."/>
            <person name="Macmil S.L."/>
            <person name="Magdelenat G."/>
            <person name="Matthews L."/>
            <person name="McCorrison J."/>
            <person name="Monaghan E.L."/>
            <person name="Mun J.H."/>
            <person name="Najar F.Z."/>
            <person name="Nicholson C."/>
            <person name="Noirot C."/>
            <person name="O'Bleness M."/>
            <person name="Paule C.R."/>
            <person name="Poulain J."/>
            <person name="Prion F."/>
            <person name="Qin B."/>
            <person name="Qu C."/>
            <person name="Retzel E.F."/>
            <person name="Riddle C."/>
            <person name="Sallet E."/>
            <person name="Samain S."/>
            <person name="Samson N."/>
            <person name="Sanders I."/>
            <person name="Saurat O."/>
            <person name="Scarpelli C."/>
            <person name="Schiex T."/>
            <person name="Segurens B."/>
            <person name="Severin A.J."/>
            <person name="Sherrier D.J."/>
            <person name="Shi R."/>
            <person name="Sims S."/>
            <person name="Singer S.R."/>
            <person name="Sinharoy S."/>
            <person name="Sterck L."/>
            <person name="Viollet A."/>
            <person name="Wang B.B."/>
            <person name="Wang K."/>
            <person name="Wang M."/>
            <person name="Wang X."/>
            <person name="Warfsmann J."/>
            <person name="Weissenbach J."/>
            <person name="White D.D."/>
            <person name="White J.D."/>
            <person name="Wiley G.B."/>
            <person name="Wincker P."/>
            <person name="Xing Y."/>
            <person name="Yang L."/>
            <person name="Yao Z."/>
            <person name="Ying F."/>
            <person name="Zhai J."/>
            <person name="Zhou L."/>
            <person name="Zuber A."/>
            <person name="Denarie J."/>
            <person name="Dixon R.A."/>
            <person name="May G.D."/>
            <person name="Schwartz D.C."/>
            <person name="Rogers J."/>
            <person name="Quetier F."/>
            <person name="Town C.D."/>
            <person name="Roe B.A."/>
        </authorList>
    </citation>
    <scope>NUCLEOTIDE SEQUENCE [LARGE SCALE GENOMIC DNA]</scope>
    <source>
        <strain evidence="5">A17</strain>
        <strain evidence="6 7">cv. Jemalong A17</strain>
    </source>
</reference>
<keyword evidence="3" id="KW-0804">Transcription</keyword>
<dbReference type="InterPro" id="IPR000679">
    <property type="entry name" value="Znf_GATA"/>
</dbReference>
<keyword evidence="1" id="KW-0805">Transcription regulation</keyword>
<accession>G7IT19</accession>
<evidence type="ECO:0000313" key="6">
    <source>
        <dbReference type="EnsemblPlants" id="AES65949"/>
    </source>
</evidence>
<protein>
    <submittedName>
        <fullName evidence="5">GATA type zinc finger transcription factor family protein</fullName>
    </submittedName>
</protein>
<dbReference type="Pfam" id="PF00320">
    <property type="entry name" value="GATA"/>
    <property type="match status" value="1"/>
</dbReference>